<sequence>MNHLLLDLAKVRIKPRDIPFHRAKVGLFAPFKTAKRMITPEEPHSIYVLPEKRAAHSIIAAVNEILAHHPDARIAIVSPRKKVQAALEGCQAGYPNAVLLVKNRLGKSIKRFLKGKSSLHPAAAHQPDDSAAAPAEQDDDPMVRQAARIARQAVKQIMSEDAGTPPHKEPVFTLLQTQLCANDRDMAAALLLLKKNRPKKKQDLLRLLTQKTPTLKAEEIVHSLQQSKKIYIDAAENVRYR</sequence>
<name>F0EWC1_9NEIS</name>
<keyword evidence="3" id="KW-1185">Reference proteome</keyword>
<evidence type="ECO:0000313" key="2">
    <source>
        <dbReference type="EMBL" id="EGC18493.1"/>
    </source>
</evidence>
<dbReference type="RefSeq" id="WP_003780996.1">
    <property type="nucleotide sequence ID" value="NZ_GL870929.1"/>
</dbReference>
<feature type="compositionally biased region" description="Low complexity" evidence="1">
    <location>
        <begin position="120"/>
        <end position="135"/>
    </location>
</feature>
<dbReference type="AlphaFoldDB" id="F0EWC1"/>
<gene>
    <name evidence="2" type="ORF">HMPREF9098_0155</name>
</gene>
<dbReference type="STRING" id="888741.HMPREF9098_0155"/>
<protein>
    <submittedName>
        <fullName evidence="2">Uncharacterized protein</fullName>
    </submittedName>
</protein>
<organism evidence="2 3">
    <name type="scientific">Kingella denitrificans ATCC 33394</name>
    <dbReference type="NCBI Taxonomy" id="888741"/>
    <lineage>
        <taxon>Bacteria</taxon>
        <taxon>Pseudomonadati</taxon>
        <taxon>Pseudomonadota</taxon>
        <taxon>Betaproteobacteria</taxon>
        <taxon>Neisseriales</taxon>
        <taxon>Neisseriaceae</taxon>
        <taxon>Kingella</taxon>
    </lineage>
</organism>
<accession>F0EWC1</accession>
<feature type="region of interest" description="Disordered" evidence="1">
    <location>
        <begin position="118"/>
        <end position="141"/>
    </location>
</feature>
<dbReference type="HOGENOM" id="CLU_081276_0_0_4"/>
<dbReference type="Proteomes" id="UP000004088">
    <property type="component" value="Unassembled WGS sequence"/>
</dbReference>
<evidence type="ECO:0000256" key="1">
    <source>
        <dbReference type="SAM" id="MobiDB-lite"/>
    </source>
</evidence>
<dbReference type="EMBL" id="AEWV01000003">
    <property type="protein sequence ID" value="EGC18493.1"/>
    <property type="molecule type" value="Genomic_DNA"/>
</dbReference>
<evidence type="ECO:0000313" key="3">
    <source>
        <dbReference type="Proteomes" id="UP000004088"/>
    </source>
</evidence>
<reference evidence="2 3" key="1">
    <citation type="submission" date="2011-01" db="EMBL/GenBank/DDBJ databases">
        <authorList>
            <person name="Muzny D."/>
            <person name="Qin X."/>
            <person name="Deng J."/>
            <person name="Jiang H."/>
            <person name="Liu Y."/>
            <person name="Qu J."/>
            <person name="Song X.-Z."/>
            <person name="Zhang L."/>
            <person name="Thornton R."/>
            <person name="Coyle M."/>
            <person name="Francisco L."/>
            <person name="Jackson L."/>
            <person name="Javaid M."/>
            <person name="Korchina V."/>
            <person name="Kovar C."/>
            <person name="Mata R."/>
            <person name="Mathew T."/>
            <person name="Ngo R."/>
            <person name="Nguyen L."/>
            <person name="Nguyen N."/>
            <person name="Okwuonu G."/>
            <person name="Ongeri F."/>
            <person name="Pham C."/>
            <person name="Simmons D."/>
            <person name="Wilczek-Boney K."/>
            <person name="Hale W."/>
            <person name="Jakkamsetti A."/>
            <person name="Pham P."/>
            <person name="Ruth R."/>
            <person name="San Lucas F."/>
            <person name="Warren J."/>
            <person name="Zhang J."/>
            <person name="Zhao Z."/>
            <person name="Zhou C."/>
            <person name="Zhu D."/>
            <person name="Lee S."/>
            <person name="Bess C."/>
            <person name="Blankenburg K."/>
            <person name="Forbes L."/>
            <person name="Fu Q."/>
            <person name="Gubbala S."/>
            <person name="Hirani K."/>
            <person name="Jayaseelan J.C."/>
            <person name="Lara F."/>
            <person name="Munidasa M."/>
            <person name="Palculict T."/>
            <person name="Patil S."/>
            <person name="Pu L.-L."/>
            <person name="Saada N."/>
            <person name="Tang L."/>
            <person name="Weissenberger G."/>
            <person name="Zhu Y."/>
            <person name="Hemphill L."/>
            <person name="Shang Y."/>
            <person name="Youmans B."/>
            <person name="Ayvaz T."/>
            <person name="Ross M."/>
            <person name="Santibanez J."/>
            <person name="Aqrawi P."/>
            <person name="Gross S."/>
            <person name="Joshi V."/>
            <person name="Fowler G."/>
            <person name="Nazareth L."/>
            <person name="Reid J."/>
            <person name="Worley K."/>
            <person name="Petrosino J."/>
            <person name="Highlander S."/>
            <person name="Gibbs R."/>
        </authorList>
    </citation>
    <scope>NUCLEOTIDE SEQUENCE [LARGE SCALE GENOMIC DNA]</scope>
    <source>
        <strain evidence="2 3">ATCC 33394</strain>
    </source>
</reference>
<proteinExistence type="predicted"/>
<comment type="caution">
    <text evidence="2">The sequence shown here is derived from an EMBL/GenBank/DDBJ whole genome shotgun (WGS) entry which is preliminary data.</text>
</comment>